<protein>
    <recommendedName>
        <fullName evidence="1">HTH cro/C1-type domain-containing protein</fullName>
    </recommendedName>
</protein>
<proteinExistence type="predicted"/>
<dbReference type="Pfam" id="PF01381">
    <property type="entry name" value="HTH_3"/>
    <property type="match status" value="1"/>
</dbReference>
<dbReference type="Gene3D" id="1.10.260.40">
    <property type="entry name" value="lambda repressor-like DNA-binding domains"/>
    <property type="match status" value="1"/>
</dbReference>
<dbReference type="InterPro" id="IPR001387">
    <property type="entry name" value="Cro/C1-type_HTH"/>
</dbReference>
<dbReference type="PROSITE" id="PS50943">
    <property type="entry name" value="HTH_CROC1"/>
    <property type="match status" value="1"/>
</dbReference>
<gene>
    <name evidence="2" type="ORF">CKY39_20660</name>
</gene>
<dbReference type="EMBL" id="CP023284">
    <property type="protein sequence ID" value="ATA55361.1"/>
    <property type="molecule type" value="Genomic_DNA"/>
</dbReference>
<dbReference type="GO" id="GO:0003677">
    <property type="term" value="F:DNA binding"/>
    <property type="evidence" value="ECO:0007669"/>
    <property type="project" value="InterPro"/>
</dbReference>
<sequence>MQELVRDTGWTVGEISTKAEVSHSAVSQWLNGETQSLKIEPAVLLERYTGFSALWLAKGKGKKKVDAGGANDAPEFAGRAKQARFVPVVGTAKMGDDGYYEEISSVVGRETDTSR</sequence>
<reference evidence="2 3" key="1">
    <citation type="submission" date="2017-09" db="EMBL/GenBank/DDBJ databases">
        <title>The diverse metabolic capabilities of V. boronicumulans make it an excellent choice for continued studies on novel biodegradation.</title>
        <authorList>
            <person name="Sun S."/>
        </authorList>
    </citation>
    <scope>NUCLEOTIDE SEQUENCE [LARGE SCALE GENOMIC DNA]</scope>
    <source>
        <strain evidence="2 3">J1</strain>
    </source>
</reference>
<dbReference type="AlphaFoldDB" id="A0A250DML0"/>
<dbReference type="KEGG" id="vbo:CKY39_20660"/>
<dbReference type="InterPro" id="IPR010982">
    <property type="entry name" value="Lambda_DNA-bd_dom_sf"/>
</dbReference>
<evidence type="ECO:0000313" key="3">
    <source>
        <dbReference type="Proteomes" id="UP000217154"/>
    </source>
</evidence>
<dbReference type="CDD" id="cd00093">
    <property type="entry name" value="HTH_XRE"/>
    <property type="match status" value="1"/>
</dbReference>
<accession>A0A250DML0</accession>
<name>A0A250DML0_9BURK</name>
<dbReference type="Proteomes" id="UP000217154">
    <property type="component" value="Chromosome"/>
</dbReference>
<organism evidence="2 3">
    <name type="scientific">Variovorax boronicumulans</name>
    <dbReference type="NCBI Taxonomy" id="436515"/>
    <lineage>
        <taxon>Bacteria</taxon>
        <taxon>Pseudomonadati</taxon>
        <taxon>Pseudomonadota</taxon>
        <taxon>Betaproteobacteria</taxon>
        <taxon>Burkholderiales</taxon>
        <taxon>Comamonadaceae</taxon>
        <taxon>Variovorax</taxon>
    </lineage>
</organism>
<feature type="domain" description="HTH cro/C1-type" evidence="1">
    <location>
        <begin position="1"/>
        <end position="56"/>
    </location>
</feature>
<evidence type="ECO:0000259" key="1">
    <source>
        <dbReference type="PROSITE" id="PS50943"/>
    </source>
</evidence>
<evidence type="ECO:0000313" key="2">
    <source>
        <dbReference type="EMBL" id="ATA55361.1"/>
    </source>
</evidence>
<dbReference type="SUPFAM" id="SSF47413">
    <property type="entry name" value="lambda repressor-like DNA-binding domains"/>
    <property type="match status" value="1"/>
</dbReference>